<organism evidence="2 3">
    <name type="scientific">Capsella rubella</name>
    <dbReference type="NCBI Taxonomy" id="81985"/>
    <lineage>
        <taxon>Eukaryota</taxon>
        <taxon>Viridiplantae</taxon>
        <taxon>Streptophyta</taxon>
        <taxon>Embryophyta</taxon>
        <taxon>Tracheophyta</taxon>
        <taxon>Spermatophyta</taxon>
        <taxon>Magnoliopsida</taxon>
        <taxon>eudicotyledons</taxon>
        <taxon>Gunneridae</taxon>
        <taxon>Pentapetalae</taxon>
        <taxon>rosids</taxon>
        <taxon>malvids</taxon>
        <taxon>Brassicales</taxon>
        <taxon>Brassicaceae</taxon>
        <taxon>Camelineae</taxon>
        <taxon>Capsella</taxon>
    </lineage>
</organism>
<keyword evidence="3" id="KW-1185">Reference proteome</keyword>
<feature type="domain" description="F-box" evidence="1">
    <location>
        <begin position="1"/>
        <end position="44"/>
    </location>
</feature>
<dbReference type="InterPro" id="IPR036047">
    <property type="entry name" value="F-box-like_dom_sf"/>
</dbReference>
<dbReference type="PROSITE" id="PS50181">
    <property type="entry name" value="FBOX"/>
    <property type="match status" value="1"/>
</dbReference>
<proteinExistence type="predicted"/>
<dbReference type="Pfam" id="PF00646">
    <property type="entry name" value="F-box"/>
    <property type="match status" value="1"/>
</dbReference>
<dbReference type="InterPro" id="IPR001810">
    <property type="entry name" value="F-box_dom"/>
</dbReference>
<protein>
    <recommendedName>
        <fullName evidence="1">F-box domain-containing protein</fullName>
    </recommendedName>
</protein>
<dbReference type="EMBL" id="KB870810">
    <property type="protein sequence ID" value="EOA19555.1"/>
    <property type="molecule type" value="Genomic_DNA"/>
</dbReference>
<dbReference type="InterPro" id="IPR017451">
    <property type="entry name" value="F-box-assoc_interact_dom"/>
</dbReference>
<dbReference type="SUPFAM" id="SSF81383">
    <property type="entry name" value="F-box domain"/>
    <property type="match status" value="1"/>
</dbReference>
<dbReference type="STRING" id="81985.R0H4F7"/>
<dbReference type="NCBIfam" id="TIGR01640">
    <property type="entry name" value="F_box_assoc_1"/>
    <property type="match status" value="1"/>
</dbReference>
<dbReference type="OrthoDB" id="1108456at2759"/>
<reference evidence="3" key="1">
    <citation type="journal article" date="2013" name="Nat. Genet.">
        <title>The Capsella rubella genome and the genomic consequences of rapid mating system evolution.</title>
        <authorList>
            <person name="Slotte T."/>
            <person name="Hazzouri K.M."/>
            <person name="Agren J.A."/>
            <person name="Koenig D."/>
            <person name="Maumus F."/>
            <person name="Guo Y.L."/>
            <person name="Steige K."/>
            <person name="Platts A.E."/>
            <person name="Escobar J.S."/>
            <person name="Newman L.K."/>
            <person name="Wang W."/>
            <person name="Mandakova T."/>
            <person name="Vello E."/>
            <person name="Smith L.M."/>
            <person name="Henz S.R."/>
            <person name="Steffen J."/>
            <person name="Takuno S."/>
            <person name="Brandvain Y."/>
            <person name="Coop G."/>
            <person name="Andolfatto P."/>
            <person name="Hu T.T."/>
            <person name="Blanchette M."/>
            <person name="Clark R.M."/>
            <person name="Quesneville H."/>
            <person name="Nordborg M."/>
            <person name="Gaut B.S."/>
            <person name="Lysak M.A."/>
            <person name="Jenkins J."/>
            <person name="Grimwood J."/>
            <person name="Chapman J."/>
            <person name="Prochnik S."/>
            <person name="Shu S."/>
            <person name="Rokhsar D."/>
            <person name="Schmutz J."/>
            <person name="Weigel D."/>
            <person name="Wright S.I."/>
        </authorList>
    </citation>
    <scope>NUCLEOTIDE SEQUENCE [LARGE SCALE GENOMIC DNA]</scope>
    <source>
        <strain evidence="3">cv. Monte Gargano</strain>
    </source>
</reference>
<evidence type="ECO:0000313" key="2">
    <source>
        <dbReference type="EMBL" id="EOA19555.1"/>
    </source>
</evidence>
<dbReference type="KEGG" id="crb:17883227"/>
<evidence type="ECO:0000313" key="3">
    <source>
        <dbReference type="Proteomes" id="UP000029121"/>
    </source>
</evidence>
<dbReference type="Proteomes" id="UP000029121">
    <property type="component" value="Unassembled WGS sequence"/>
</dbReference>
<dbReference type="InterPro" id="IPR006527">
    <property type="entry name" value="F-box-assoc_dom_typ1"/>
</dbReference>
<accession>R0H4F7</accession>
<dbReference type="AlphaFoldDB" id="R0H4F7"/>
<dbReference type="CDD" id="cd22157">
    <property type="entry name" value="F-box_AtFBW1-like"/>
    <property type="match status" value="1"/>
</dbReference>
<dbReference type="SMART" id="SM00256">
    <property type="entry name" value="FBOX"/>
    <property type="match status" value="1"/>
</dbReference>
<dbReference type="Gene3D" id="1.20.1280.50">
    <property type="match status" value="1"/>
</dbReference>
<evidence type="ECO:0000259" key="1">
    <source>
        <dbReference type="PROSITE" id="PS50181"/>
    </source>
</evidence>
<gene>
    <name evidence="2" type="ORF">CARUB_v10002576mg</name>
</gene>
<sequence>MSDLPSDIEEEVLSRLPVTSLGKLRLTCKKWNTLTKDESFLKKQRKKGTEMVMMLGHKVSLMSFDLLNSLSIERIGNLNADGVYISEVIHCEGLFLCITTKDKEDDSSSLFVLNPLLGQTKWIEPMKSCCQICENYAFGYDKEEKIHKILRFVNEYYSNGNRVCEFGVYSLQNSSSWKVVDDFAPDWSISYNHSGLSLKGNTYWYAQERNRPGRIPQNNPDFLLSFDFTTERFGPRLPLPFHASFEDTVTLSSVREEQLVVLFHNFYASFIKIWITNKIEPNAVSWDNLFLDVDLERVGICLQVSSFAGSFFVDEEKKVAVVLYKEREYVGSLTSNIVYVIGNKRCFKVNLGESLDKGYRPFVCSYVPSLVRIRNTA</sequence>
<dbReference type="Pfam" id="PF07734">
    <property type="entry name" value="FBA_1"/>
    <property type="match status" value="1"/>
</dbReference>
<name>R0H4F7_9BRAS</name>
<dbReference type="PANTHER" id="PTHR31672">
    <property type="entry name" value="BNACNNG10540D PROTEIN"/>
    <property type="match status" value="1"/>
</dbReference>
<dbReference type="PANTHER" id="PTHR31672:SF13">
    <property type="entry name" value="F-BOX PROTEIN CPR30-LIKE"/>
    <property type="match status" value="1"/>
</dbReference>
<dbReference type="InterPro" id="IPR050796">
    <property type="entry name" value="SCF_F-box_component"/>
</dbReference>